<evidence type="ECO:0000313" key="4">
    <source>
        <dbReference type="Proteomes" id="UP000612899"/>
    </source>
</evidence>
<dbReference type="Proteomes" id="UP000612899">
    <property type="component" value="Unassembled WGS sequence"/>
</dbReference>
<proteinExistence type="predicted"/>
<feature type="signal peptide" evidence="2">
    <location>
        <begin position="1"/>
        <end position="27"/>
    </location>
</feature>
<keyword evidence="2" id="KW-0732">Signal</keyword>
<dbReference type="EMBL" id="BONY01000013">
    <property type="protein sequence ID" value="GIH04521.1"/>
    <property type="molecule type" value="Genomic_DNA"/>
</dbReference>
<evidence type="ECO:0000313" key="3">
    <source>
        <dbReference type="EMBL" id="GIH04521.1"/>
    </source>
</evidence>
<gene>
    <name evidence="3" type="ORF">Rhe02_25880</name>
</gene>
<name>A0A8J3Q748_9ACTN</name>
<evidence type="ECO:0000256" key="2">
    <source>
        <dbReference type="SAM" id="SignalP"/>
    </source>
</evidence>
<comment type="caution">
    <text evidence="3">The sequence shown here is derived from an EMBL/GenBank/DDBJ whole genome shotgun (WGS) entry which is preliminary data.</text>
</comment>
<keyword evidence="4" id="KW-1185">Reference proteome</keyword>
<feature type="chain" id="PRO_5035298701" evidence="2">
    <location>
        <begin position="28"/>
        <end position="141"/>
    </location>
</feature>
<reference evidence="3" key="1">
    <citation type="submission" date="2021-01" db="EMBL/GenBank/DDBJ databases">
        <title>Whole genome shotgun sequence of Rhizocola hellebori NBRC 109834.</title>
        <authorList>
            <person name="Komaki H."/>
            <person name="Tamura T."/>
        </authorList>
    </citation>
    <scope>NUCLEOTIDE SEQUENCE</scope>
    <source>
        <strain evidence="3">NBRC 109834</strain>
    </source>
</reference>
<accession>A0A8J3Q748</accession>
<organism evidence="3 4">
    <name type="scientific">Rhizocola hellebori</name>
    <dbReference type="NCBI Taxonomy" id="1392758"/>
    <lineage>
        <taxon>Bacteria</taxon>
        <taxon>Bacillati</taxon>
        <taxon>Actinomycetota</taxon>
        <taxon>Actinomycetes</taxon>
        <taxon>Micromonosporales</taxon>
        <taxon>Micromonosporaceae</taxon>
        <taxon>Rhizocola</taxon>
    </lineage>
</organism>
<dbReference type="RefSeq" id="WP_239123739.1">
    <property type="nucleotide sequence ID" value="NZ_BONY01000013.1"/>
</dbReference>
<protein>
    <submittedName>
        <fullName evidence="3">Uncharacterized protein</fullName>
    </submittedName>
</protein>
<dbReference type="AlphaFoldDB" id="A0A8J3Q748"/>
<feature type="region of interest" description="Disordered" evidence="1">
    <location>
        <begin position="71"/>
        <end position="101"/>
    </location>
</feature>
<evidence type="ECO:0000256" key="1">
    <source>
        <dbReference type="SAM" id="MobiDB-lite"/>
    </source>
</evidence>
<sequence>MSKKTLLILGTSGVLALGIAAPTVAWAESRNNQSISHPGGEERQQKLAEALAKELGLEPSKVSDALTKVREQMRTEAEAKRGEGQTRPDTRANHLDQLKTRMAEAVKAGKLTQAEADAIIKAAEGGLLNGGGHGRPGQAPK</sequence>